<dbReference type="Proteomes" id="UP000254711">
    <property type="component" value="Unassembled WGS sequence"/>
</dbReference>
<proteinExistence type="predicted"/>
<sequence length="108" mass="11663">MKGKDECMIQVGDPGGGAAPWKADATPEERVMQASQKAWDAREPRLAESCRNSLLHDSNNGFPGLEQSVRRAAWLGAEAGNDEGRRVEPAGLRDVLSATNCARVVYLP</sequence>
<protein>
    <submittedName>
        <fullName evidence="2">Uncharacterized protein</fullName>
    </submittedName>
</protein>
<evidence type="ECO:0000313" key="2">
    <source>
        <dbReference type="EMBL" id="RDJ00453.1"/>
    </source>
</evidence>
<name>A0A370KCT0_9GAMM</name>
<gene>
    <name evidence="2" type="ORF">DVT68_06565</name>
</gene>
<reference evidence="2 3" key="1">
    <citation type="submission" date="2018-07" db="EMBL/GenBank/DDBJ databases">
        <title>Dyella solisilvae sp. nov., isolated from the pine and broad-leaved mixed forest soil.</title>
        <authorList>
            <person name="Gao Z."/>
            <person name="Qiu L."/>
        </authorList>
    </citation>
    <scope>NUCLEOTIDE SEQUENCE [LARGE SCALE GENOMIC DNA]</scope>
    <source>
        <strain evidence="2 3">DHG54</strain>
    </source>
</reference>
<evidence type="ECO:0000256" key="1">
    <source>
        <dbReference type="SAM" id="MobiDB-lite"/>
    </source>
</evidence>
<accession>A0A370KCT0</accession>
<feature type="region of interest" description="Disordered" evidence="1">
    <location>
        <begin position="1"/>
        <end position="22"/>
    </location>
</feature>
<comment type="caution">
    <text evidence="2">The sequence shown here is derived from an EMBL/GenBank/DDBJ whole genome shotgun (WGS) entry which is preliminary data.</text>
</comment>
<evidence type="ECO:0000313" key="3">
    <source>
        <dbReference type="Proteomes" id="UP000254711"/>
    </source>
</evidence>
<keyword evidence="3" id="KW-1185">Reference proteome</keyword>
<dbReference type="EMBL" id="QQSY01000001">
    <property type="protein sequence ID" value="RDJ00453.1"/>
    <property type="molecule type" value="Genomic_DNA"/>
</dbReference>
<organism evidence="2 3">
    <name type="scientific">Dyella solisilvae</name>
    <dbReference type="NCBI Taxonomy" id="1920168"/>
    <lineage>
        <taxon>Bacteria</taxon>
        <taxon>Pseudomonadati</taxon>
        <taxon>Pseudomonadota</taxon>
        <taxon>Gammaproteobacteria</taxon>
        <taxon>Lysobacterales</taxon>
        <taxon>Rhodanobacteraceae</taxon>
        <taxon>Dyella</taxon>
    </lineage>
</organism>
<dbReference type="AlphaFoldDB" id="A0A370KCT0"/>